<accession>A0A835ILH4</accession>
<comment type="caution">
    <text evidence="3">The sequence shown here is derived from an EMBL/GenBank/DDBJ whole genome shotgun (WGS) entry which is preliminary data.</text>
</comment>
<gene>
    <name evidence="3" type="ORF">IFM89_001175</name>
</gene>
<reference evidence="3 4" key="1">
    <citation type="submission" date="2020-10" db="EMBL/GenBank/DDBJ databases">
        <title>The Coptis chinensis genome and diversification of protoberbering-type alkaloids.</title>
        <authorList>
            <person name="Wang B."/>
            <person name="Shu S."/>
            <person name="Song C."/>
            <person name="Liu Y."/>
        </authorList>
    </citation>
    <scope>NUCLEOTIDE SEQUENCE [LARGE SCALE GENOMIC DNA]</scope>
    <source>
        <strain evidence="3">HL-2020</strain>
        <tissue evidence="3">Leaf</tissue>
    </source>
</reference>
<proteinExistence type="predicted"/>
<dbReference type="PANTHER" id="PTHR35992">
    <property type="entry name" value="CYTOMATRIX PROTEIN-LIKE PROTEIN"/>
    <property type="match status" value="1"/>
</dbReference>
<dbReference type="AlphaFoldDB" id="A0A835ILH4"/>
<keyword evidence="1" id="KW-0175">Coiled coil</keyword>
<keyword evidence="4" id="KW-1185">Reference proteome</keyword>
<feature type="region of interest" description="Disordered" evidence="2">
    <location>
        <begin position="277"/>
        <end position="352"/>
    </location>
</feature>
<dbReference type="Proteomes" id="UP000631114">
    <property type="component" value="Unassembled WGS sequence"/>
</dbReference>
<dbReference type="OrthoDB" id="1921280at2759"/>
<dbReference type="PANTHER" id="PTHR35992:SF1">
    <property type="entry name" value="CYTOMATRIX PROTEIN-LIKE PROTEIN"/>
    <property type="match status" value="1"/>
</dbReference>
<dbReference type="EMBL" id="JADFTS010000002">
    <property type="protein sequence ID" value="KAF9618452.1"/>
    <property type="molecule type" value="Genomic_DNA"/>
</dbReference>
<organism evidence="3 4">
    <name type="scientific">Coptis chinensis</name>
    <dbReference type="NCBI Taxonomy" id="261450"/>
    <lineage>
        <taxon>Eukaryota</taxon>
        <taxon>Viridiplantae</taxon>
        <taxon>Streptophyta</taxon>
        <taxon>Embryophyta</taxon>
        <taxon>Tracheophyta</taxon>
        <taxon>Spermatophyta</taxon>
        <taxon>Magnoliopsida</taxon>
        <taxon>Ranunculales</taxon>
        <taxon>Ranunculaceae</taxon>
        <taxon>Coptidoideae</taxon>
        <taxon>Coptis</taxon>
    </lineage>
</organism>
<protein>
    <submittedName>
        <fullName evidence="3">Uncharacterized protein</fullName>
    </submittedName>
</protein>
<evidence type="ECO:0000256" key="2">
    <source>
        <dbReference type="SAM" id="MobiDB-lite"/>
    </source>
</evidence>
<evidence type="ECO:0000313" key="3">
    <source>
        <dbReference type="EMBL" id="KAF9618452.1"/>
    </source>
</evidence>
<evidence type="ECO:0000313" key="4">
    <source>
        <dbReference type="Proteomes" id="UP000631114"/>
    </source>
</evidence>
<feature type="compositionally biased region" description="Polar residues" evidence="2">
    <location>
        <begin position="341"/>
        <end position="352"/>
    </location>
</feature>
<sequence length="367" mass="42134">MVLEKGKQPSPQSSQRERWGFVFKGLVTMLESQQEQIEKLVKQRQLFQDRFQAQQERWLSDVRLLEDQVTQWKKKVLEEEMGRNVEIAKSELFVSLKQREALLFKLKLEHAESDLSDFRLGFDYLTHELSEKNEKSQVIYKNQSNVKDGEDGREVKSKILESEVKRLKRQCENLSITNEKEVSALMVERDFMWNQLKHVEEDYSGFQKNKRIEVEQANEKIGKLITSLEQLQSSNSEKDGIIAKLKADLAKLEAETDISCREISRLSKEIEISKNSKSAPLTPDLGCSTTGASTRGMERRISSRNGRPVLTKGSPRSQGSGIEKKPDIKERGSKRKEVKTIPSSDTPRLFSSTFKVPKLKNLSLPTT</sequence>
<name>A0A835ILH4_9MAGN</name>
<feature type="coiled-coil region" evidence="1">
    <location>
        <begin position="214"/>
        <end position="262"/>
    </location>
</feature>
<evidence type="ECO:0000256" key="1">
    <source>
        <dbReference type="SAM" id="Coils"/>
    </source>
</evidence>
<feature type="compositionally biased region" description="Basic and acidic residues" evidence="2">
    <location>
        <begin position="322"/>
        <end position="331"/>
    </location>
</feature>
<feature type="coiled-coil region" evidence="1">
    <location>
        <begin position="30"/>
        <end position="57"/>
    </location>
</feature>